<evidence type="ECO:0000313" key="11">
    <source>
        <dbReference type="Proteomes" id="UP000184604"/>
    </source>
</evidence>
<name>A0A1L5F8H0_CLOKL</name>
<dbReference type="GO" id="GO:0044780">
    <property type="term" value="P:bacterial-type flagellum assembly"/>
    <property type="evidence" value="ECO:0007669"/>
    <property type="project" value="InterPro"/>
</dbReference>
<dbReference type="InterPro" id="IPR002371">
    <property type="entry name" value="FlgK"/>
</dbReference>
<dbReference type="PANTHER" id="PTHR30033:SF1">
    <property type="entry name" value="FLAGELLAR HOOK-ASSOCIATED PROTEIN 1"/>
    <property type="match status" value="1"/>
</dbReference>
<keyword evidence="6" id="KW-0975">Bacterial flagellum</keyword>
<organism evidence="10 11">
    <name type="scientific">Clostridium kluyveri</name>
    <dbReference type="NCBI Taxonomy" id="1534"/>
    <lineage>
        <taxon>Bacteria</taxon>
        <taxon>Bacillati</taxon>
        <taxon>Bacillota</taxon>
        <taxon>Clostridia</taxon>
        <taxon>Eubacteriales</taxon>
        <taxon>Clostridiaceae</taxon>
        <taxon>Clostridium</taxon>
    </lineage>
</organism>
<evidence type="ECO:0000256" key="3">
    <source>
        <dbReference type="ARBA" id="ARBA00009677"/>
    </source>
</evidence>
<dbReference type="Pfam" id="PF00460">
    <property type="entry name" value="Flg_bb_rod"/>
    <property type="match status" value="1"/>
</dbReference>
<evidence type="ECO:0000256" key="6">
    <source>
        <dbReference type="ARBA" id="ARBA00023143"/>
    </source>
</evidence>
<protein>
    <recommendedName>
        <fullName evidence="4">Flagellar hook-associated protein 1</fullName>
    </recommendedName>
</protein>
<dbReference type="Pfam" id="PF22638">
    <property type="entry name" value="FlgK_D1"/>
    <property type="match status" value="1"/>
</dbReference>
<dbReference type="Pfam" id="PF06429">
    <property type="entry name" value="Flg_bbr_C"/>
    <property type="match status" value="1"/>
</dbReference>
<evidence type="ECO:0000259" key="7">
    <source>
        <dbReference type="Pfam" id="PF00460"/>
    </source>
</evidence>
<gene>
    <name evidence="10" type="ORF">BS101_11400</name>
</gene>
<reference evidence="10 11" key="1">
    <citation type="submission" date="2016-12" db="EMBL/GenBank/DDBJ databases">
        <title>Complete genome sequence of Clostridium kluyveri JZZ isolated from the pit mud of a Chinese flavor liquor-making factory.</title>
        <authorList>
            <person name="Wang Y."/>
        </authorList>
    </citation>
    <scope>NUCLEOTIDE SEQUENCE [LARGE SCALE GENOMIC DNA]</scope>
    <source>
        <strain evidence="10 11">JZZ</strain>
    </source>
</reference>
<feature type="domain" description="Flagellar hook-associated protein FlgK helical" evidence="9">
    <location>
        <begin position="102"/>
        <end position="238"/>
    </location>
</feature>
<evidence type="ECO:0000259" key="9">
    <source>
        <dbReference type="Pfam" id="PF22638"/>
    </source>
</evidence>
<comment type="similarity">
    <text evidence="3">Belongs to the flagella basal body rod proteins family.</text>
</comment>
<dbReference type="EMBL" id="CP018335">
    <property type="protein sequence ID" value="APM39305.1"/>
    <property type="molecule type" value="Genomic_DNA"/>
</dbReference>
<keyword evidence="10" id="KW-0966">Cell projection</keyword>
<dbReference type="InterPro" id="IPR001444">
    <property type="entry name" value="Flag_bb_rod_N"/>
</dbReference>
<dbReference type="InterPro" id="IPR010930">
    <property type="entry name" value="Flg_bb/hook_C_dom"/>
</dbReference>
<dbReference type="GO" id="GO:0005576">
    <property type="term" value="C:extracellular region"/>
    <property type="evidence" value="ECO:0007669"/>
    <property type="project" value="UniProtKB-SubCell"/>
</dbReference>
<dbReference type="OrthoDB" id="9802553at2"/>
<sequence>MPGLFSIFNTSKSGLFAQQTSINVTSHNIANAETEGYSRQRATLVTTTPYTMPSMNAATIAGQLGTGVTVASIDRIRDSFLDYQIRVENGVNGHYTAKDKYLSQVENVLNEPTDSGISSLMSEFFNSWQDLSSSPQNTSTVAQQAYQLTNDLNSVYSQLTSIKDNAKSEIKSAVVDINSMLTQISQLNQQIKDVKMSGNNPNDLMDSRDLLLDQLSEKFGISIDPRKYEGIDVTTSNSSIYGDADDNGAAPLISEGGSPLNIVQANDADNINVATFSCVTSITKKTDTDGTTGKATYEVSYYKKGDTLSDDNKVTMYVSMTEEEADKLDTSRVLWANNEGTAYKVKDGKDASGKDAKVIDGSLNNNSTTVDSPISFNQLALFTPPSGELKGYVSVQNNVAEYQDELNRLAKSLAVSVNAIVSQSSTWVADNSGSPEGGINNFFVNGDTDGNNSEEDENNINAGNITVNIDILNDPSKIKIATKYDSNGNSLGTDTDSNRALAIAQLANSLMNIQSVTEGSSREELIGDIFATNDTLNNVYAVGSVNGGSTLDNYFNNLVNKVGMHEEEAKKQVDYEATQLESFTQSRESTSGVSLDEEMTNLIQFQHCYQANAKMISTVDELLDVVINGLKR</sequence>
<dbReference type="PANTHER" id="PTHR30033">
    <property type="entry name" value="FLAGELLAR HOOK-ASSOCIATED PROTEIN 1"/>
    <property type="match status" value="1"/>
</dbReference>
<keyword evidence="10" id="KW-0969">Cilium</keyword>
<dbReference type="SUPFAM" id="SSF64518">
    <property type="entry name" value="Phase 1 flagellin"/>
    <property type="match status" value="1"/>
</dbReference>
<dbReference type="AlphaFoldDB" id="A0A1L5F8H0"/>
<dbReference type="NCBIfam" id="TIGR02492">
    <property type="entry name" value="flgK_ends"/>
    <property type="match status" value="1"/>
</dbReference>
<dbReference type="GO" id="GO:0005198">
    <property type="term" value="F:structural molecule activity"/>
    <property type="evidence" value="ECO:0007669"/>
    <property type="project" value="InterPro"/>
</dbReference>
<keyword evidence="5" id="KW-0964">Secreted</keyword>
<feature type="domain" description="Flagellar basal body rod protein N-terminal" evidence="7">
    <location>
        <begin position="8"/>
        <end position="37"/>
    </location>
</feature>
<accession>A0A1L5F8H0</accession>
<evidence type="ECO:0000256" key="2">
    <source>
        <dbReference type="ARBA" id="ARBA00004613"/>
    </source>
</evidence>
<feature type="domain" description="Flagellar basal-body/hook protein C-terminal" evidence="8">
    <location>
        <begin position="586"/>
        <end position="628"/>
    </location>
</feature>
<evidence type="ECO:0000256" key="5">
    <source>
        <dbReference type="ARBA" id="ARBA00022525"/>
    </source>
</evidence>
<dbReference type="Proteomes" id="UP000184604">
    <property type="component" value="Chromosome"/>
</dbReference>
<evidence type="ECO:0000256" key="1">
    <source>
        <dbReference type="ARBA" id="ARBA00004365"/>
    </source>
</evidence>
<dbReference type="InterPro" id="IPR053927">
    <property type="entry name" value="FlgK_helical"/>
</dbReference>
<evidence type="ECO:0000313" key="10">
    <source>
        <dbReference type="EMBL" id="APM39305.1"/>
    </source>
</evidence>
<dbReference type="GO" id="GO:0009424">
    <property type="term" value="C:bacterial-type flagellum hook"/>
    <property type="evidence" value="ECO:0007669"/>
    <property type="project" value="InterPro"/>
</dbReference>
<comment type="subcellular location">
    <subcellularLocation>
        <location evidence="1">Bacterial flagellum</location>
    </subcellularLocation>
    <subcellularLocation>
        <location evidence="2">Secreted</location>
    </subcellularLocation>
</comment>
<proteinExistence type="inferred from homology"/>
<dbReference type="RefSeq" id="WP_073538932.1">
    <property type="nucleotide sequence ID" value="NZ_CP018335.1"/>
</dbReference>
<evidence type="ECO:0000256" key="4">
    <source>
        <dbReference type="ARBA" id="ARBA00016244"/>
    </source>
</evidence>
<keyword evidence="10" id="KW-0282">Flagellum</keyword>
<evidence type="ECO:0000259" key="8">
    <source>
        <dbReference type="Pfam" id="PF06429"/>
    </source>
</evidence>